<dbReference type="Proteomes" id="UP001241110">
    <property type="component" value="Unassembled WGS sequence"/>
</dbReference>
<protein>
    <submittedName>
        <fullName evidence="1">RHS repeat-associated core domain-containing protein</fullName>
    </submittedName>
</protein>
<feature type="non-terminal residue" evidence="1">
    <location>
        <position position="1"/>
    </location>
</feature>
<reference evidence="1" key="1">
    <citation type="submission" date="2023-05" db="EMBL/GenBank/DDBJ databases">
        <authorList>
            <person name="Zhang X."/>
        </authorList>
    </citation>
    <scope>NUCLEOTIDE SEQUENCE</scope>
    <source>
        <strain evidence="1">YF14B1</strain>
    </source>
</reference>
<dbReference type="NCBIfam" id="TIGR03696">
    <property type="entry name" value="Rhs_assc_core"/>
    <property type="match status" value="1"/>
</dbReference>
<dbReference type="Gene3D" id="2.180.10.10">
    <property type="entry name" value="RHS repeat-associated core"/>
    <property type="match status" value="1"/>
</dbReference>
<evidence type="ECO:0000313" key="1">
    <source>
        <dbReference type="EMBL" id="MDJ1486435.1"/>
    </source>
</evidence>
<accession>A0AAE3QVX7</accession>
<dbReference type="AlphaFoldDB" id="A0AAE3QVX7"/>
<dbReference type="EMBL" id="JASJOS010000044">
    <property type="protein sequence ID" value="MDJ1486435.1"/>
    <property type="molecule type" value="Genomic_DNA"/>
</dbReference>
<dbReference type="RefSeq" id="WP_313990019.1">
    <property type="nucleotide sequence ID" value="NZ_JASJOS010000044.1"/>
</dbReference>
<name>A0AAE3QVX7_9BACT</name>
<evidence type="ECO:0000313" key="2">
    <source>
        <dbReference type="Proteomes" id="UP001241110"/>
    </source>
</evidence>
<proteinExistence type="predicted"/>
<comment type="caution">
    <text evidence="1">The sequence shown here is derived from an EMBL/GenBank/DDBJ whole genome shotgun (WGS) entry which is preliminary data.</text>
</comment>
<organism evidence="1 2">
    <name type="scientific">Xanthocytophaga flava</name>
    <dbReference type="NCBI Taxonomy" id="3048013"/>
    <lineage>
        <taxon>Bacteria</taxon>
        <taxon>Pseudomonadati</taxon>
        <taxon>Bacteroidota</taxon>
        <taxon>Cytophagia</taxon>
        <taxon>Cytophagales</taxon>
        <taxon>Rhodocytophagaceae</taxon>
        <taxon>Xanthocytophaga</taxon>
    </lineage>
</organism>
<gene>
    <name evidence="1" type="ORF">QNI16_38535</name>
</gene>
<dbReference type="InterPro" id="IPR022385">
    <property type="entry name" value="Rhs_assc_core"/>
</dbReference>
<sequence>KDYYPFGMEMPNRTLDTEKYRYGFNGQESTDEIELGHYTAMFWEYDSKLGRRWNLDPKYFAGESRYATNGNNPIIHVDPQGDFKTRFGAWLYKAAHGGTVGQDARTKEWFVGKQIENANKEDLGITFQRRFDWNGSNNPYEGSGWGHAARSLAASTFGVDGKASNLFDLGWGSVFQNQSAQLTGDLLEKVKVDPAIVRRENALVDMAHQNKKFGKESFTFEYSEGVQFGGSRGSLNPFNISESINTWKVGFSPLTWAVRTATINSQVQVNADGTMHITHSFQDNFDLRPEKGGKIYFGGSGNSPFSSGGGKRPWLYNAACSVLGVPYHDIVGGNDKMKINATWTSDK</sequence>